<dbReference type="NCBIfam" id="TIGR02705">
    <property type="entry name" value="nudix_YtkD"/>
    <property type="match status" value="1"/>
</dbReference>
<name>A0A4R3MPX2_9BACI</name>
<evidence type="ECO:0000259" key="7">
    <source>
        <dbReference type="PROSITE" id="PS51462"/>
    </source>
</evidence>
<evidence type="ECO:0000256" key="3">
    <source>
        <dbReference type="ARBA" id="ARBA00022723"/>
    </source>
</evidence>
<dbReference type="PANTHER" id="PTHR43758">
    <property type="entry name" value="7,8-DIHYDRO-8-OXOGUANINE TRIPHOSPHATASE"/>
    <property type="match status" value="1"/>
</dbReference>
<evidence type="ECO:0000313" key="9">
    <source>
        <dbReference type="Proteomes" id="UP000294650"/>
    </source>
</evidence>
<evidence type="ECO:0000313" key="8">
    <source>
        <dbReference type="EMBL" id="TCT17519.1"/>
    </source>
</evidence>
<dbReference type="InterPro" id="IPR020084">
    <property type="entry name" value="NUDIX_hydrolase_CS"/>
</dbReference>
<dbReference type="InterPro" id="IPR000086">
    <property type="entry name" value="NUDIX_hydrolase_dom"/>
</dbReference>
<accession>A0A4R3MPX2</accession>
<keyword evidence="9" id="KW-1185">Reference proteome</keyword>
<comment type="similarity">
    <text evidence="2 6">Belongs to the Nudix hydrolase family.</text>
</comment>
<comment type="caution">
    <text evidence="8">The sequence shown here is derived from an EMBL/GenBank/DDBJ whole genome shotgun (WGS) entry which is preliminary data.</text>
</comment>
<gene>
    <name evidence="8" type="ORF">EDD68_13013</name>
</gene>
<organism evidence="8 9">
    <name type="scientific">Melghiribacillus thermohalophilus</name>
    <dbReference type="NCBI Taxonomy" id="1324956"/>
    <lineage>
        <taxon>Bacteria</taxon>
        <taxon>Bacillati</taxon>
        <taxon>Bacillota</taxon>
        <taxon>Bacilli</taxon>
        <taxon>Bacillales</taxon>
        <taxon>Bacillaceae</taxon>
        <taxon>Melghiribacillus</taxon>
    </lineage>
</organism>
<evidence type="ECO:0000256" key="2">
    <source>
        <dbReference type="ARBA" id="ARBA00005582"/>
    </source>
</evidence>
<dbReference type="EMBL" id="SMAN01000030">
    <property type="protein sequence ID" value="TCT17519.1"/>
    <property type="molecule type" value="Genomic_DNA"/>
</dbReference>
<dbReference type="Pfam" id="PF00293">
    <property type="entry name" value="NUDIX"/>
    <property type="match status" value="1"/>
</dbReference>
<dbReference type="InterPro" id="IPR014078">
    <property type="entry name" value="Nudix_YtkD"/>
</dbReference>
<feature type="domain" description="Nudix hydrolase" evidence="7">
    <location>
        <begin position="11"/>
        <end position="145"/>
    </location>
</feature>
<comment type="cofactor">
    <cofactor evidence="1">
        <name>Mg(2+)</name>
        <dbReference type="ChEBI" id="CHEBI:18420"/>
    </cofactor>
</comment>
<dbReference type="RefSeq" id="WP_132373038.1">
    <property type="nucleotide sequence ID" value="NZ_SMAN01000030.1"/>
</dbReference>
<sequence>MITFKDYYDNMVKLSFSKNPFSEHPRHVWVISRFKQQWLLTRHKDRGIEFPGGKVEHGETPEEAAVREVREETGGMVEQLNYIGQYYVDGKGGSIVKNVYYATVHELVPQRSYFETDGPVLYESLPENIEQDPSFSFMMKDGVLPNSLKYIRERWHVQI</sequence>
<dbReference type="PANTHER" id="PTHR43758:SF8">
    <property type="entry name" value="8-OXO-DGTP DIPHOSPHATASE YTKD-RELATED"/>
    <property type="match status" value="1"/>
</dbReference>
<dbReference type="InterPro" id="IPR020476">
    <property type="entry name" value="Nudix_hydrolase"/>
</dbReference>
<dbReference type="GO" id="GO:0005737">
    <property type="term" value="C:cytoplasm"/>
    <property type="evidence" value="ECO:0007669"/>
    <property type="project" value="TreeGrafter"/>
</dbReference>
<evidence type="ECO:0000256" key="4">
    <source>
        <dbReference type="ARBA" id="ARBA00022801"/>
    </source>
</evidence>
<dbReference type="CDD" id="cd04665">
    <property type="entry name" value="NUDIX_RppH"/>
    <property type="match status" value="1"/>
</dbReference>
<dbReference type="PROSITE" id="PS51462">
    <property type="entry name" value="NUDIX"/>
    <property type="match status" value="1"/>
</dbReference>
<keyword evidence="4 6" id="KW-0378">Hydrolase</keyword>
<dbReference type="GO" id="GO:0016818">
    <property type="term" value="F:hydrolase activity, acting on acid anhydrides, in phosphorus-containing anhydrides"/>
    <property type="evidence" value="ECO:0007669"/>
    <property type="project" value="TreeGrafter"/>
</dbReference>
<evidence type="ECO:0000256" key="6">
    <source>
        <dbReference type="RuleBase" id="RU003476"/>
    </source>
</evidence>
<evidence type="ECO:0000256" key="5">
    <source>
        <dbReference type="ARBA" id="ARBA00022842"/>
    </source>
</evidence>
<proteinExistence type="inferred from homology"/>
<dbReference type="InterPro" id="IPR015797">
    <property type="entry name" value="NUDIX_hydrolase-like_dom_sf"/>
</dbReference>
<dbReference type="SUPFAM" id="SSF55811">
    <property type="entry name" value="Nudix"/>
    <property type="match status" value="1"/>
</dbReference>
<keyword evidence="5" id="KW-0460">Magnesium</keyword>
<reference evidence="8 9" key="1">
    <citation type="submission" date="2019-03" db="EMBL/GenBank/DDBJ databases">
        <title>Genomic Encyclopedia of Type Strains, Phase IV (KMG-IV): sequencing the most valuable type-strain genomes for metagenomic binning, comparative biology and taxonomic classification.</title>
        <authorList>
            <person name="Goeker M."/>
        </authorList>
    </citation>
    <scope>NUCLEOTIDE SEQUENCE [LARGE SCALE GENOMIC DNA]</scope>
    <source>
        <strain evidence="8 9">DSM 25894</strain>
    </source>
</reference>
<dbReference type="PROSITE" id="PS00893">
    <property type="entry name" value="NUDIX_BOX"/>
    <property type="match status" value="1"/>
</dbReference>
<dbReference type="AlphaFoldDB" id="A0A4R3MPX2"/>
<dbReference type="OrthoDB" id="9131041at2"/>
<dbReference type="PRINTS" id="PR00502">
    <property type="entry name" value="NUDIXFAMILY"/>
</dbReference>
<protein>
    <submittedName>
        <fullName evidence="8">8-oxo-dGTPase</fullName>
    </submittedName>
</protein>
<keyword evidence="3" id="KW-0479">Metal-binding</keyword>
<dbReference type="Proteomes" id="UP000294650">
    <property type="component" value="Unassembled WGS sequence"/>
</dbReference>
<dbReference type="Gene3D" id="3.90.79.10">
    <property type="entry name" value="Nucleoside Triphosphate Pyrophosphohydrolase"/>
    <property type="match status" value="1"/>
</dbReference>
<dbReference type="GO" id="GO:0046872">
    <property type="term" value="F:metal ion binding"/>
    <property type="evidence" value="ECO:0007669"/>
    <property type="project" value="UniProtKB-KW"/>
</dbReference>
<evidence type="ECO:0000256" key="1">
    <source>
        <dbReference type="ARBA" id="ARBA00001946"/>
    </source>
</evidence>